<reference evidence="4 5" key="1">
    <citation type="journal article" date="2010" name="Proc. Natl. Acad. Sci. U.S.A.">
        <title>Enigmatic, ultrasmall, uncultivated Archaea.</title>
        <authorList>
            <person name="Baker B.J."/>
            <person name="Comolli L.R."/>
            <person name="Dick G.J."/>
            <person name="Hauser L.J."/>
            <person name="Hyatt D."/>
            <person name="Dill B.D."/>
            <person name="Land M.L."/>
            <person name="Verberkmoes N.C."/>
            <person name="Hettich R.L."/>
            <person name="Banfield J.F."/>
        </authorList>
    </citation>
    <scope>NUCLEOTIDE SEQUENCE [LARGE SCALE GENOMIC DNA]</scope>
</reference>
<dbReference type="PANTHER" id="PTHR42919:SF8">
    <property type="entry name" value="N-ALPHA-ACETYLTRANSFERASE 50"/>
    <property type="match status" value="1"/>
</dbReference>
<dbReference type="Pfam" id="PF00583">
    <property type="entry name" value="Acetyltransf_1"/>
    <property type="match status" value="1"/>
</dbReference>
<sequence length="165" mass="19838">MEFKIKERINFDIKLEKDKNKLKNIIKFLRASIKEDPDENDESKSEYLKLYDPKKISDLPYLFISANSDDDKIIGACILEIYKKNLLKIDFFAVNKNYRRQGVGFSMLRYIIDYARKYNLYNIECISLISNKEAKKFLKKTGFKKVGKLKHYWAKQDYYLWEYLP</sequence>
<evidence type="ECO:0000256" key="2">
    <source>
        <dbReference type="ARBA" id="ARBA00023315"/>
    </source>
</evidence>
<dbReference type="EMBL" id="GG730045">
    <property type="protein sequence ID" value="EEZ92954.1"/>
    <property type="molecule type" value="Genomic_DNA"/>
</dbReference>
<evidence type="ECO:0000259" key="3">
    <source>
        <dbReference type="PROSITE" id="PS51186"/>
    </source>
</evidence>
<dbReference type="Gene3D" id="3.40.630.30">
    <property type="match status" value="1"/>
</dbReference>
<dbReference type="PROSITE" id="PS51186">
    <property type="entry name" value="GNAT"/>
    <property type="match status" value="1"/>
</dbReference>
<proteinExistence type="predicted"/>
<keyword evidence="2" id="KW-0012">Acyltransferase</keyword>
<evidence type="ECO:0000313" key="4">
    <source>
        <dbReference type="EMBL" id="EEZ92954.1"/>
    </source>
</evidence>
<dbReference type="Proteomes" id="UP000009375">
    <property type="component" value="Unassembled WGS sequence"/>
</dbReference>
<dbReference type="CDD" id="cd04301">
    <property type="entry name" value="NAT_SF"/>
    <property type="match status" value="1"/>
</dbReference>
<organism evidence="4 5">
    <name type="scientific">Candidatus Parvarchaeum acidiphilum ARMAN-4</name>
    <dbReference type="NCBI Taxonomy" id="662760"/>
    <lineage>
        <taxon>Archaea</taxon>
        <taxon>Candidatus Parvarchaeota</taxon>
        <taxon>Candidatus Parvarchaeum</taxon>
    </lineage>
</organism>
<gene>
    <name evidence="4" type="ORF">BJBARM4_0467</name>
</gene>
<protein>
    <submittedName>
        <fullName evidence="4">GCN5-related N-acetyltransferase</fullName>
    </submittedName>
</protein>
<keyword evidence="1 4" id="KW-0808">Transferase</keyword>
<dbReference type="GO" id="GO:0016747">
    <property type="term" value="F:acyltransferase activity, transferring groups other than amino-acyl groups"/>
    <property type="evidence" value="ECO:0007669"/>
    <property type="project" value="InterPro"/>
</dbReference>
<dbReference type="InterPro" id="IPR000182">
    <property type="entry name" value="GNAT_dom"/>
</dbReference>
<feature type="domain" description="N-acetyltransferase" evidence="3">
    <location>
        <begin position="13"/>
        <end position="165"/>
    </location>
</feature>
<accession>D2EFE9</accession>
<name>D2EFE9_PARA4</name>
<dbReference type="AlphaFoldDB" id="D2EFE9"/>
<evidence type="ECO:0000313" key="5">
    <source>
        <dbReference type="Proteomes" id="UP000009375"/>
    </source>
</evidence>
<dbReference type="InterPro" id="IPR051556">
    <property type="entry name" value="N-term/lysine_N-AcTrnsfr"/>
</dbReference>
<dbReference type="PANTHER" id="PTHR42919">
    <property type="entry name" value="N-ALPHA-ACETYLTRANSFERASE"/>
    <property type="match status" value="1"/>
</dbReference>
<evidence type="ECO:0000256" key="1">
    <source>
        <dbReference type="ARBA" id="ARBA00022679"/>
    </source>
</evidence>
<dbReference type="SUPFAM" id="SSF55729">
    <property type="entry name" value="Acyl-CoA N-acyltransferases (Nat)"/>
    <property type="match status" value="1"/>
</dbReference>
<dbReference type="InterPro" id="IPR016181">
    <property type="entry name" value="Acyl_CoA_acyltransferase"/>
</dbReference>